<accession>A0A811ZQC1</accession>
<dbReference type="GO" id="GO:0005044">
    <property type="term" value="F:scavenger receptor activity"/>
    <property type="evidence" value="ECO:0007669"/>
    <property type="project" value="InterPro"/>
</dbReference>
<dbReference type="InterPro" id="IPR042635">
    <property type="entry name" value="MEGF10/SREC1/2-like"/>
</dbReference>
<dbReference type="Gene3D" id="2.170.300.10">
    <property type="entry name" value="Tie2 ligand-binding domain superfamily"/>
    <property type="match status" value="1"/>
</dbReference>
<dbReference type="PANTHER" id="PTHR24043:SF8">
    <property type="entry name" value="EGF-LIKE DOMAIN-CONTAINING PROTEIN"/>
    <property type="match status" value="1"/>
</dbReference>
<proteinExistence type="predicted"/>
<organism evidence="2 3">
    <name type="scientific">Nyctereutes procyonoides</name>
    <name type="common">Raccoon dog</name>
    <name type="synonym">Canis procyonoides</name>
    <dbReference type="NCBI Taxonomy" id="34880"/>
    <lineage>
        <taxon>Eukaryota</taxon>
        <taxon>Metazoa</taxon>
        <taxon>Chordata</taxon>
        <taxon>Craniata</taxon>
        <taxon>Vertebrata</taxon>
        <taxon>Euteleostomi</taxon>
        <taxon>Mammalia</taxon>
        <taxon>Eutheria</taxon>
        <taxon>Laurasiatheria</taxon>
        <taxon>Carnivora</taxon>
        <taxon>Caniformia</taxon>
        <taxon>Canidae</taxon>
        <taxon>Nyctereutes</taxon>
    </lineage>
</organism>
<sequence>MGRTVNRYVSVQLRMKSVTQSQGDVPVCPAAMETAVISGSNFILKLEEKGRKKKPLFGFETQVCPKDHYGQDCVQQCSCGSGQCDLVTGGPNCELKCTCKNGGPCSPVDGSSTCGLGWTGNYCEKHVGIAFIFIFSLPGCRSGQFGPDGAPKCHCIHRAHCTPCDGSCTCPWKRMGPTCEENDLDNPEQPNTAFQWVNRISPGFTHGSSS</sequence>
<dbReference type="AlphaFoldDB" id="A0A811ZQC1"/>
<name>A0A811ZQC1_NYCPR</name>
<keyword evidence="3" id="KW-1185">Reference proteome</keyword>
<comment type="caution">
    <text evidence="2">The sequence shown here is derived from an EMBL/GenBank/DDBJ whole genome shotgun (WGS) entry which is preliminary data.</text>
</comment>
<gene>
    <name evidence="2" type="ORF">NYPRO_LOCUS23753</name>
</gene>
<evidence type="ECO:0000313" key="2">
    <source>
        <dbReference type="EMBL" id="CAD7690959.1"/>
    </source>
</evidence>
<dbReference type="PANTHER" id="PTHR24043">
    <property type="entry name" value="SCAVENGER RECEPTOR CLASS F"/>
    <property type="match status" value="1"/>
</dbReference>
<dbReference type="Proteomes" id="UP000645828">
    <property type="component" value="Unassembled WGS sequence"/>
</dbReference>
<dbReference type="EMBL" id="CAJHUB010000771">
    <property type="protein sequence ID" value="CAD7690959.1"/>
    <property type="molecule type" value="Genomic_DNA"/>
</dbReference>
<protein>
    <submittedName>
        <fullName evidence="2">(raccoon dog) hypothetical protein</fullName>
    </submittedName>
</protein>
<reference evidence="2" key="1">
    <citation type="submission" date="2020-12" db="EMBL/GenBank/DDBJ databases">
        <authorList>
            <consortium name="Molecular Ecology Group"/>
        </authorList>
    </citation>
    <scope>NUCLEOTIDE SEQUENCE</scope>
    <source>
        <strain evidence="2">TBG_1078</strain>
    </source>
</reference>
<evidence type="ECO:0000313" key="3">
    <source>
        <dbReference type="Proteomes" id="UP000645828"/>
    </source>
</evidence>
<evidence type="ECO:0000256" key="1">
    <source>
        <dbReference type="ARBA" id="ARBA00022536"/>
    </source>
</evidence>
<keyword evidence="1" id="KW-0245">EGF-like domain</keyword>